<accession>A0ABW9CBI5</accession>
<evidence type="ECO:0000313" key="2">
    <source>
        <dbReference type="Proteomes" id="UP001629462"/>
    </source>
</evidence>
<comment type="caution">
    <text evidence="1">The sequence shown here is derived from an EMBL/GenBank/DDBJ whole genome shotgun (WGS) entry which is preliminary data.</text>
</comment>
<dbReference type="Proteomes" id="UP001629462">
    <property type="component" value="Unassembled WGS sequence"/>
</dbReference>
<dbReference type="EMBL" id="JAQQDB010000001">
    <property type="protein sequence ID" value="MFM0515953.1"/>
    <property type="molecule type" value="Genomic_DNA"/>
</dbReference>
<sequence>MAYKPSPLVARVSLRSAAGDGFYSPHSQYLGFNKERIRPWAQNAKDGLQDQPSDVREVESVIQHELAHWIQGHGTSIGAFLARLRGRQLDLFKRFPRAAGAELIQQLFSRRFASVSALPLIRTSKSVLAEEPEYSRQEVFLGFRSQWWNLQLGQSVFEQPDEVVKKRLRTGEALRVAFSDSPVDEWRQSVPISSDDEEATLRKIMSQKIKTNDLLEGFASANQLLYYGLYQKIDQGDWLQQRISQTIQSISTTHYGAGIRHLASVSSSAKRDMIRGMAVFCAIADLSLHPSFEEIHDAALSGGPIANAFERVYPPSRFVVLCEAADGLPQLSVNAKHEEIGEFQAEVLRRAGMTIANEQFQACDGLPSIHDLTYKGEILAKYTLADVERTWQNNAMELRKSLPALFVLPSPQYLLDRGWLTELRNDRDRSSIVLPPLWSDEEKHIYFHLNHAASHCLIFWSLVANITHSILCGHKRVDLSAFPEDVQESGIMDDARSAIFRHCGFDTAPSAA</sequence>
<keyword evidence="2" id="KW-1185">Reference proteome</keyword>
<gene>
    <name evidence="1" type="ORF">PQR08_00870</name>
</gene>
<organism evidence="1 2">
    <name type="scientific">Caballeronia jiangsuensis</name>
    <dbReference type="NCBI Taxonomy" id="1458357"/>
    <lineage>
        <taxon>Bacteria</taxon>
        <taxon>Pseudomonadati</taxon>
        <taxon>Pseudomonadota</taxon>
        <taxon>Betaproteobacteria</taxon>
        <taxon>Burkholderiales</taxon>
        <taxon>Burkholderiaceae</taxon>
        <taxon>Caballeronia</taxon>
    </lineage>
</organism>
<reference evidence="1 2" key="1">
    <citation type="journal article" date="2024" name="Chem. Sci.">
        <title>Discovery of megapolipeptins by genome mining of a Burkholderiales bacteria collection.</title>
        <authorList>
            <person name="Paulo B.S."/>
            <person name="Recchia M.J.J."/>
            <person name="Lee S."/>
            <person name="Fergusson C.H."/>
            <person name="Romanowski S.B."/>
            <person name="Hernandez A."/>
            <person name="Krull N."/>
            <person name="Liu D.Y."/>
            <person name="Cavanagh H."/>
            <person name="Bos A."/>
            <person name="Gray C.A."/>
            <person name="Murphy B.T."/>
            <person name="Linington R.G."/>
            <person name="Eustaquio A.S."/>
        </authorList>
    </citation>
    <scope>NUCLEOTIDE SEQUENCE [LARGE SCALE GENOMIC DNA]</scope>
    <source>
        <strain evidence="1 2">RL17-374-BIF-D</strain>
    </source>
</reference>
<dbReference type="RefSeq" id="WP_250486839.1">
    <property type="nucleotide sequence ID" value="NZ_JAQQDB010000001.1"/>
</dbReference>
<proteinExistence type="predicted"/>
<name>A0ABW9CBI5_9BURK</name>
<protein>
    <submittedName>
        <fullName evidence="1">Uncharacterized protein</fullName>
    </submittedName>
</protein>
<evidence type="ECO:0000313" key="1">
    <source>
        <dbReference type="EMBL" id="MFM0515953.1"/>
    </source>
</evidence>